<gene>
    <name evidence="2" type="ORF">WJX84_001030</name>
</gene>
<feature type="compositionally biased region" description="Basic and acidic residues" evidence="1">
    <location>
        <begin position="24"/>
        <end position="35"/>
    </location>
</feature>
<protein>
    <submittedName>
        <fullName evidence="2">Uncharacterized protein</fullName>
    </submittedName>
</protein>
<sequence>MDEQPVKKLRLKGDKPKKKKRKPAKEEDPAERTEADAPETTATEIAAASAKPKPANPLAVSVQSGHAYEQEFPAEVLRAKKPKIRSTPWGSSYRAAPEHLHGYSSKVKGKTAEERLDMRAATKADKFCK</sequence>
<feature type="compositionally biased region" description="Basic and acidic residues" evidence="1">
    <location>
        <begin position="1"/>
        <end position="14"/>
    </location>
</feature>
<proteinExistence type="predicted"/>
<feature type="region of interest" description="Disordered" evidence="1">
    <location>
        <begin position="1"/>
        <end position="62"/>
    </location>
</feature>
<accession>A0AAW1T7X2</accession>
<organism evidence="2 3">
    <name type="scientific">Apatococcus fuscideae</name>
    <dbReference type="NCBI Taxonomy" id="2026836"/>
    <lineage>
        <taxon>Eukaryota</taxon>
        <taxon>Viridiplantae</taxon>
        <taxon>Chlorophyta</taxon>
        <taxon>core chlorophytes</taxon>
        <taxon>Trebouxiophyceae</taxon>
        <taxon>Chlorellales</taxon>
        <taxon>Chlorellaceae</taxon>
        <taxon>Apatococcus</taxon>
    </lineage>
</organism>
<dbReference type="Proteomes" id="UP001485043">
    <property type="component" value="Unassembled WGS sequence"/>
</dbReference>
<dbReference type="EMBL" id="JALJOV010000259">
    <property type="protein sequence ID" value="KAK9865328.1"/>
    <property type="molecule type" value="Genomic_DNA"/>
</dbReference>
<evidence type="ECO:0000313" key="3">
    <source>
        <dbReference type="Proteomes" id="UP001485043"/>
    </source>
</evidence>
<name>A0AAW1T7X2_9CHLO</name>
<keyword evidence="3" id="KW-1185">Reference proteome</keyword>
<reference evidence="2 3" key="1">
    <citation type="journal article" date="2024" name="Nat. Commun.">
        <title>Phylogenomics reveals the evolutionary origins of lichenization in chlorophyte algae.</title>
        <authorList>
            <person name="Puginier C."/>
            <person name="Libourel C."/>
            <person name="Otte J."/>
            <person name="Skaloud P."/>
            <person name="Haon M."/>
            <person name="Grisel S."/>
            <person name="Petersen M."/>
            <person name="Berrin J.G."/>
            <person name="Delaux P.M."/>
            <person name="Dal Grande F."/>
            <person name="Keller J."/>
        </authorList>
    </citation>
    <scope>NUCLEOTIDE SEQUENCE [LARGE SCALE GENOMIC DNA]</scope>
    <source>
        <strain evidence="2 3">SAG 2523</strain>
    </source>
</reference>
<comment type="caution">
    <text evidence="2">The sequence shown here is derived from an EMBL/GenBank/DDBJ whole genome shotgun (WGS) entry which is preliminary data.</text>
</comment>
<feature type="compositionally biased region" description="Low complexity" evidence="1">
    <location>
        <begin position="38"/>
        <end position="59"/>
    </location>
</feature>
<dbReference type="AlphaFoldDB" id="A0AAW1T7X2"/>
<evidence type="ECO:0000313" key="2">
    <source>
        <dbReference type="EMBL" id="KAK9865328.1"/>
    </source>
</evidence>
<evidence type="ECO:0000256" key="1">
    <source>
        <dbReference type="SAM" id="MobiDB-lite"/>
    </source>
</evidence>